<feature type="domain" description="Cadherin-like" evidence="9">
    <location>
        <begin position="217"/>
        <end position="308"/>
    </location>
</feature>
<dbReference type="EMBL" id="FNBZ01000011">
    <property type="protein sequence ID" value="SDH66483.1"/>
    <property type="molecule type" value="Genomic_DNA"/>
</dbReference>
<evidence type="ECO:0000256" key="5">
    <source>
        <dbReference type="ARBA" id="ARBA00022737"/>
    </source>
</evidence>
<protein>
    <submittedName>
        <fullName evidence="10">Ca2+-binding protein, RTX toxin-related</fullName>
    </submittedName>
</protein>
<evidence type="ECO:0000256" key="7">
    <source>
        <dbReference type="ARBA" id="ARBA00023136"/>
    </source>
</evidence>
<comment type="subcellular location">
    <subcellularLocation>
        <location evidence="1">Membrane</location>
    </subcellularLocation>
    <subcellularLocation>
        <location evidence="2">Secreted</location>
    </subcellularLocation>
</comment>
<evidence type="ECO:0000259" key="9">
    <source>
        <dbReference type="Pfam" id="PF17892"/>
    </source>
</evidence>
<dbReference type="Pfam" id="PF17892">
    <property type="entry name" value="Cadherin_5"/>
    <property type="match status" value="1"/>
</dbReference>
<dbReference type="SUPFAM" id="SSF51120">
    <property type="entry name" value="beta-Roll"/>
    <property type="match status" value="3"/>
</dbReference>
<dbReference type="Gene3D" id="2.150.10.10">
    <property type="entry name" value="Serralysin-like metalloprotease, C-terminal"/>
    <property type="match status" value="5"/>
</dbReference>
<comment type="caution">
    <text evidence="10">The sequence shown here is derived from an EMBL/GenBank/DDBJ whole genome shotgun (WGS) entry which is preliminary data.</text>
</comment>
<dbReference type="PANTHER" id="PTHR38340">
    <property type="entry name" value="S-LAYER PROTEIN"/>
    <property type="match status" value="1"/>
</dbReference>
<evidence type="ECO:0000313" key="11">
    <source>
        <dbReference type="Proteomes" id="UP000199468"/>
    </source>
</evidence>
<accession>A0ABY0P8A1</accession>
<keyword evidence="5" id="KW-0677">Repeat</keyword>
<feature type="region of interest" description="Disordered" evidence="8">
    <location>
        <begin position="60"/>
        <end position="116"/>
    </location>
</feature>
<keyword evidence="4" id="KW-0800">Toxin</keyword>
<reference evidence="10 11" key="1">
    <citation type="submission" date="2016-10" db="EMBL/GenBank/DDBJ databases">
        <authorList>
            <person name="Varghese N."/>
            <person name="Submissions S."/>
        </authorList>
    </citation>
    <scope>NUCLEOTIDE SEQUENCE [LARGE SCALE GENOMIC DNA]</scope>
    <source>
        <strain evidence="10 11">DSM 26672</strain>
    </source>
</reference>
<organism evidence="10 11">
    <name type="scientific">Bosea robiniae</name>
    <dbReference type="NCBI Taxonomy" id="1036780"/>
    <lineage>
        <taxon>Bacteria</taxon>
        <taxon>Pseudomonadati</taxon>
        <taxon>Pseudomonadota</taxon>
        <taxon>Alphaproteobacteria</taxon>
        <taxon>Hyphomicrobiales</taxon>
        <taxon>Boseaceae</taxon>
        <taxon>Bosea</taxon>
    </lineage>
</organism>
<evidence type="ECO:0000256" key="3">
    <source>
        <dbReference type="ARBA" id="ARBA00022525"/>
    </source>
</evidence>
<keyword evidence="3" id="KW-0964">Secreted</keyword>
<feature type="compositionally biased region" description="Acidic residues" evidence="8">
    <location>
        <begin position="651"/>
        <end position="662"/>
    </location>
</feature>
<dbReference type="PANTHER" id="PTHR38340:SF1">
    <property type="entry name" value="S-LAYER PROTEIN"/>
    <property type="match status" value="1"/>
</dbReference>
<dbReference type="PRINTS" id="PR01488">
    <property type="entry name" value="RTXTOXINA"/>
</dbReference>
<dbReference type="PRINTS" id="PR00313">
    <property type="entry name" value="CABNDNGRPT"/>
</dbReference>
<dbReference type="Pfam" id="PF00353">
    <property type="entry name" value="HemolysinCabind"/>
    <property type="match status" value="5"/>
</dbReference>
<gene>
    <name evidence="10" type="ORF">SAMN05421844_11116</name>
</gene>
<feature type="compositionally biased region" description="Acidic residues" evidence="8">
    <location>
        <begin position="498"/>
        <end position="512"/>
    </location>
</feature>
<feature type="compositionally biased region" description="Acidic residues" evidence="8">
    <location>
        <begin position="203"/>
        <end position="212"/>
    </location>
</feature>
<evidence type="ECO:0000256" key="1">
    <source>
        <dbReference type="ARBA" id="ARBA00004370"/>
    </source>
</evidence>
<dbReference type="InterPro" id="IPR011049">
    <property type="entry name" value="Serralysin-like_metalloprot_C"/>
</dbReference>
<dbReference type="RefSeq" id="WP_091862322.1">
    <property type="nucleotide sequence ID" value="NZ_FNBZ01000011.1"/>
</dbReference>
<dbReference type="InterPro" id="IPR041690">
    <property type="entry name" value="Cadherin_5"/>
</dbReference>
<proteinExistence type="predicted"/>
<evidence type="ECO:0000256" key="2">
    <source>
        <dbReference type="ARBA" id="ARBA00004613"/>
    </source>
</evidence>
<feature type="region of interest" description="Disordered" evidence="8">
    <location>
        <begin position="145"/>
        <end position="225"/>
    </location>
</feature>
<dbReference type="Proteomes" id="UP000199468">
    <property type="component" value="Unassembled WGS sequence"/>
</dbReference>
<feature type="compositionally biased region" description="Basic and acidic residues" evidence="8">
    <location>
        <begin position="67"/>
        <end position="78"/>
    </location>
</feature>
<keyword evidence="11" id="KW-1185">Reference proteome</keyword>
<keyword evidence="6" id="KW-0843">Virulence</keyword>
<sequence length="717" mass="73660">MITIKAAKPAEPPLSDTGQIYRKALAEPPTRPRWPGVIALAVVAVAAYLKSLFPGQANTDATAPPAAEKDAQAGEALRKPGVAEGEEQLLTSEKEVDETGSLGKEPAQKAIGSGGLGPVVPGLPDYLNIDSQLIDYEQLPLPRYPSPIFDAGQGGSANNDNGGRDFALTTISGGGGADSGGLPTRSGPDDGNSPATPRPNPDSGEDDGDDTPQEPRNRAPRVSGPVQLVDIGGCQTLMIASLALLAGASDADADPLSVVGLRTSHGQLTIAEGGWVFRPQTGWYGTVTLTYWISDGEDLVQQTATLRVVEFLDVTGTPGDDVLLGSECADRIAGMGGDDVIDARGGNDIVVTGAGGDHIVGGAGNDQIDAGAGDDIVFGGTGNDVIHGGAGNDSLHGGDGDDTIYGGAGNDVITGGAGNDIIDAGDGDDVVDGGAGDNIIDAGDGDDLVTAGDGDNIVLAGNGNDRVRLGAGDDVVRAGSGDDIVEAGGGSDRIFGDEGNDELSGEAGDDVLDGGAGADRVDGGAGNDVIVATRDATADCYDGGEGWDTLDLSATERGVTVDLKRGKAIGIEIGEDTVIDFEAILGGSGDDCLIIGEKGATLTGGAGNDRFVFLMEDNDARADDLVHQILDLEAGDRIVVKQYQLRSHRDDDDDDRSDGDDDGFGKAYGDDSDDRPFRFRLEKVGEDERTYVDVYVEQEDAKDFSIEIYGNHKLYYV</sequence>
<dbReference type="InterPro" id="IPR003995">
    <property type="entry name" value="RTX_toxin_determinant-A"/>
</dbReference>
<feature type="region of interest" description="Disordered" evidence="8">
    <location>
        <begin position="488"/>
        <end position="520"/>
    </location>
</feature>
<keyword evidence="7" id="KW-0472">Membrane</keyword>
<evidence type="ECO:0000256" key="6">
    <source>
        <dbReference type="ARBA" id="ARBA00023026"/>
    </source>
</evidence>
<name>A0ABY0P8A1_9HYPH</name>
<dbReference type="InterPro" id="IPR050557">
    <property type="entry name" value="RTX_toxin/Mannuronan_C5-epim"/>
</dbReference>
<feature type="region of interest" description="Disordered" evidence="8">
    <location>
        <begin position="649"/>
        <end position="671"/>
    </location>
</feature>
<evidence type="ECO:0000256" key="8">
    <source>
        <dbReference type="SAM" id="MobiDB-lite"/>
    </source>
</evidence>
<evidence type="ECO:0000256" key="4">
    <source>
        <dbReference type="ARBA" id="ARBA00022656"/>
    </source>
</evidence>
<dbReference type="InterPro" id="IPR018511">
    <property type="entry name" value="Hemolysin-typ_Ca-bd_CS"/>
</dbReference>
<dbReference type="PROSITE" id="PS00330">
    <property type="entry name" value="HEMOLYSIN_CALCIUM"/>
    <property type="match status" value="4"/>
</dbReference>
<evidence type="ECO:0000313" key="10">
    <source>
        <dbReference type="EMBL" id="SDH66483.1"/>
    </source>
</evidence>
<dbReference type="InterPro" id="IPR001343">
    <property type="entry name" value="Hemolysn_Ca-bd"/>
</dbReference>